<dbReference type="EMBL" id="ANJA01004476">
    <property type="protein sequence ID" value="ETO59024.1"/>
    <property type="molecule type" value="Genomic_DNA"/>
</dbReference>
<protein>
    <submittedName>
        <fullName evidence="1">Uncharacterized protein</fullName>
    </submittedName>
</protein>
<sequence>MWSLAGVAKGNLCCATPATPPLTEEEQAEAAAVEDLLSTRSVNSLLSQVAGWRKSADDDTERGPGSNCPVINRCELPYKMEQYKRYAYSPFAA</sequence>
<comment type="caution">
    <text evidence="1">The sequence shown here is derived from an EMBL/GenBank/DDBJ whole genome shotgun (WGS) entry which is preliminary data.</text>
</comment>
<name>A0A080YXB3_PHYNI</name>
<dbReference type="AlphaFoldDB" id="A0A080YXB3"/>
<evidence type="ECO:0000313" key="2">
    <source>
        <dbReference type="Proteomes" id="UP000028582"/>
    </source>
</evidence>
<gene>
    <name evidence="1" type="ORF">F444_22599</name>
</gene>
<evidence type="ECO:0000313" key="1">
    <source>
        <dbReference type="EMBL" id="ETO59024.1"/>
    </source>
</evidence>
<reference evidence="1 2" key="1">
    <citation type="submission" date="2013-11" db="EMBL/GenBank/DDBJ databases">
        <title>The Genome Sequence of Phytophthora parasitica P1976.</title>
        <authorList>
            <consortium name="The Broad Institute Genomics Platform"/>
            <person name="Russ C."/>
            <person name="Tyler B."/>
            <person name="Panabieres F."/>
            <person name="Shan W."/>
            <person name="Tripathy S."/>
            <person name="Grunwald N."/>
            <person name="Machado M."/>
            <person name="Johnson C.S."/>
            <person name="Walker B."/>
            <person name="Young S."/>
            <person name="Zeng Q."/>
            <person name="Gargeya S."/>
            <person name="Fitzgerald M."/>
            <person name="Haas B."/>
            <person name="Abouelleil A."/>
            <person name="Allen A.W."/>
            <person name="Alvarado L."/>
            <person name="Arachchi H.M."/>
            <person name="Berlin A.M."/>
            <person name="Chapman S.B."/>
            <person name="Gainer-Dewar J."/>
            <person name="Goldberg J."/>
            <person name="Griggs A."/>
            <person name="Gujja S."/>
            <person name="Hansen M."/>
            <person name="Howarth C."/>
            <person name="Imamovic A."/>
            <person name="Ireland A."/>
            <person name="Larimer J."/>
            <person name="McCowan C."/>
            <person name="Murphy C."/>
            <person name="Pearson M."/>
            <person name="Poon T.W."/>
            <person name="Priest M."/>
            <person name="Roberts A."/>
            <person name="Saif S."/>
            <person name="Shea T."/>
            <person name="Sisk P."/>
            <person name="Sykes S."/>
            <person name="Wortman J."/>
            <person name="Nusbaum C."/>
            <person name="Birren B."/>
        </authorList>
    </citation>
    <scope>NUCLEOTIDE SEQUENCE [LARGE SCALE GENOMIC DNA]</scope>
    <source>
        <strain evidence="1 2">P1976</strain>
    </source>
</reference>
<accession>A0A080YXB3</accession>
<dbReference type="Proteomes" id="UP000028582">
    <property type="component" value="Unassembled WGS sequence"/>
</dbReference>
<organism evidence="1 2">
    <name type="scientific">Phytophthora nicotianae P1976</name>
    <dbReference type="NCBI Taxonomy" id="1317066"/>
    <lineage>
        <taxon>Eukaryota</taxon>
        <taxon>Sar</taxon>
        <taxon>Stramenopiles</taxon>
        <taxon>Oomycota</taxon>
        <taxon>Peronosporomycetes</taxon>
        <taxon>Peronosporales</taxon>
        <taxon>Peronosporaceae</taxon>
        <taxon>Phytophthora</taxon>
    </lineage>
</organism>
<proteinExistence type="predicted"/>